<evidence type="ECO:0000256" key="1">
    <source>
        <dbReference type="SAM" id="MobiDB-lite"/>
    </source>
</evidence>
<name>A0ABD2MS83_9CUCU</name>
<sequence length="111" mass="12172">MEYFICKHTGHIASNCPNPPSTQETHQSQRSGSSSSIKEIVKSSTTKTDNILSQPLSIKQPGQKRGHSDVASTSESSNIPEVISQIVEMPPPSKSLTTPKNTKQKRKNKKK</sequence>
<dbReference type="SUPFAM" id="SSF57756">
    <property type="entry name" value="Retrovirus zinc finger-like domains"/>
    <property type="match status" value="1"/>
</dbReference>
<keyword evidence="3" id="KW-1185">Reference proteome</keyword>
<feature type="region of interest" description="Disordered" evidence="1">
    <location>
        <begin position="9"/>
        <end position="111"/>
    </location>
</feature>
<comment type="caution">
    <text evidence="2">The sequence shown here is derived from an EMBL/GenBank/DDBJ whole genome shotgun (WGS) entry which is preliminary data.</text>
</comment>
<feature type="compositionally biased region" description="Basic residues" evidence="1">
    <location>
        <begin position="102"/>
        <end position="111"/>
    </location>
</feature>
<evidence type="ECO:0000313" key="3">
    <source>
        <dbReference type="Proteomes" id="UP001516400"/>
    </source>
</evidence>
<evidence type="ECO:0008006" key="4">
    <source>
        <dbReference type="Google" id="ProtNLM"/>
    </source>
</evidence>
<dbReference type="Gene3D" id="4.10.60.10">
    <property type="entry name" value="Zinc finger, CCHC-type"/>
    <property type="match status" value="1"/>
</dbReference>
<gene>
    <name evidence="2" type="ORF">HHI36_008377</name>
</gene>
<reference evidence="2 3" key="1">
    <citation type="journal article" date="2021" name="BMC Biol.">
        <title>Horizontally acquired antibacterial genes associated with adaptive radiation of ladybird beetles.</title>
        <authorList>
            <person name="Li H.S."/>
            <person name="Tang X.F."/>
            <person name="Huang Y.H."/>
            <person name="Xu Z.Y."/>
            <person name="Chen M.L."/>
            <person name="Du X.Y."/>
            <person name="Qiu B.Y."/>
            <person name="Chen P.T."/>
            <person name="Zhang W."/>
            <person name="Slipinski A."/>
            <person name="Escalona H.E."/>
            <person name="Waterhouse R.M."/>
            <person name="Zwick A."/>
            <person name="Pang H."/>
        </authorList>
    </citation>
    <scope>NUCLEOTIDE SEQUENCE [LARGE SCALE GENOMIC DNA]</scope>
    <source>
        <strain evidence="2">SYSU2018</strain>
    </source>
</reference>
<dbReference type="Proteomes" id="UP001516400">
    <property type="component" value="Unassembled WGS sequence"/>
</dbReference>
<proteinExistence type="predicted"/>
<organism evidence="2 3">
    <name type="scientific">Cryptolaemus montrouzieri</name>
    <dbReference type="NCBI Taxonomy" id="559131"/>
    <lineage>
        <taxon>Eukaryota</taxon>
        <taxon>Metazoa</taxon>
        <taxon>Ecdysozoa</taxon>
        <taxon>Arthropoda</taxon>
        <taxon>Hexapoda</taxon>
        <taxon>Insecta</taxon>
        <taxon>Pterygota</taxon>
        <taxon>Neoptera</taxon>
        <taxon>Endopterygota</taxon>
        <taxon>Coleoptera</taxon>
        <taxon>Polyphaga</taxon>
        <taxon>Cucujiformia</taxon>
        <taxon>Coccinelloidea</taxon>
        <taxon>Coccinellidae</taxon>
        <taxon>Scymninae</taxon>
        <taxon>Scymnini</taxon>
        <taxon>Cryptolaemus</taxon>
    </lineage>
</organism>
<protein>
    <recommendedName>
        <fullName evidence="4">CCHC-type domain-containing protein</fullName>
    </recommendedName>
</protein>
<feature type="compositionally biased region" description="Low complexity" evidence="1">
    <location>
        <begin position="28"/>
        <end position="48"/>
    </location>
</feature>
<evidence type="ECO:0000313" key="2">
    <source>
        <dbReference type="EMBL" id="KAL3269304.1"/>
    </source>
</evidence>
<dbReference type="AlphaFoldDB" id="A0ABD2MS83"/>
<accession>A0ABD2MS83</accession>
<dbReference type="InterPro" id="IPR036875">
    <property type="entry name" value="Znf_CCHC_sf"/>
</dbReference>
<feature type="compositionally biased region" description="Polar residues" evidence="1">
    <location>
        <begin position="70"/>
        <end position="79"/>
    </location>
</feature>
<dbReference type="EMBL" id="JABFTP020000021">
    <property type="protein sequence ID" value="KAL3269304.1"/>
    <property type="molecule type" value="Genomic_DNA"/>
</dbReference>